<dbReference type="CDD" id="cd04301">
    <property type="entry name" value="NAT_SF"/>
    <property type="match status" value="1"/>
</dbReference>
<dbReference type="PROSITE" id="PS51186">
    <property type="entry name" value="GNAT"/>
    <property type="match status" value="1"/>
</dbReference>
<evidence type="ECO:0000313" key="5">
    <source>
        <dbReference type="Proteomes" id="UP001203423"/>
    </source>
</evidence>
<sequence length="157" mass="18103">MMAIIPNVKQAGQIKEAVMDIKVTLKPLKEEIESIYAGLSEFNCAYFSDLSEQSIACFIRDEDNKIVGGLTALILLESLHVNYLWLAEFIRGEGLGKQLINRIEAEARLRGLKNLFLDTYTFQAPRFYERLGFVEVGRFRDYPKKDVDKIFYRKQIA</sequence>
<evidence type="ECO:0000313" key="4">
    <source>
        <dbReference type="EMBL" id="MCL1125623.1"/>
    </source>
</evidence>
<feature type="domain" description="N-acetyltransferase" evidence="3">
    <location>
        <begin position="23"/>
        <end position="157"/>
    </location>
</feature>
<dbReference type="Gene3D" id="3.40.630.30">
    <property type="match status" value="1"/>
</dbReference>
<evidence type="ECO:0000256" key="1">
    <source>
        <dbReference type="ARBA" id="ARBA00022679"/>
    </source>
</evidence>
<keyword evidence="2" id="KW-0012">Acyltransferase</keyword>
<evidence type="ECO:0000256" key="2">
    <source>
        <dbReference type="ARBA" id="ARBA00023315"/>
    </source>
</evidence>
<name>A0ABT0LD56_9GAMM</name>
<accession>A0ABT0LD56</accession>
<reference evidence="4 5" key="1">
    <citation type="submission" date="2022-01" db="EMBL/GenBank/DDBJ databases">
        <title>Whole genome-based taxonomy of the Shewanellaceae.</title>
        <authorList>
            <person name="Martin-Rodriguez A.J."/>
        </authorList>
    </citation>
    <scope>NUCLEOTIDE SEQUENCE [LARGE SCALE GENOMIC DNA]</scope>
    <source>
        <strain evidence="4 5">DSM 17177</strain>
    </source>
</reference>
<dbReference type="Pfam" id="PF00583">
    <property type="entry name" value="Acetyltransf_1"/>
    <property type="match status" value="1"/>
</dbReference>
<proteinExistence type="predicted"/>
<organism evidence="4 5">
    <name type="scientific">Shewanella surugensis</name>
    <dbReference type="NCBI Taxonomy" id="212020"/>
    <lineage>
        <taxon>Bacteria</taxon>
        <taxon>Pseudomonadati</taxon>
        <taxon>Pseudomonadota</taxon>
        <taxon>Gammaproteobacteria</taxon>
        <taxon>Alteromonadales</taxon>
        <taxon>Shewanellaceae</taxon>
        <taxon>Shewanella</taxon>
    </lineage>
</organism>
<keyword evidence="1" id="KW-0808">Transferase</keyword>
<evidence type="ECO:0000259" key="3">
    <source>
        <dbReference type="PROSITE" id="PS51186"/>
    </source>
</evidence>
<gene>
    <name evidence="4" type="ORF">L2764_14340</name>
</gene>
<dbReference type="InterPro" id="IPR016181">
    <property type="entry name" value="Acyl_CoA_acyltransferase"/>
</dbReference>
<dbReference type="InterPro" id="IPR000182">
    <property type="entry name" value="GNAT_dom"/>
</dbReference>
<protein>
    <submittedName>
        <fullName evidence="4">GNAT family N-acetyltransferase</fullName>
    </submittedName>
</protein>
<dbReference type="SUPFAM" id="SSF55729">
    <property type="entry name" value="Acyl-CoA N-acyltransferases (Nat)"/>
    <property type="match status" value="1"/>
</dbReference>
<keyword evidence="5" id="KW-1185">Reference proteome</keyword>
<comment type="caution">
    <text evidence="4">The sequence shown here is derived from an EMBL/GenBank/DDBJ whole genome shotgun (WGS) entry which is preliminary data.</text>
</comment>
<dbReference type="Proteomes" id="UP001203423">
    <property type="component" value="Unassembled WGS sequence"/>
</dbReference>
<dbReference type="RefSeq" id="WP_248940935.1">
    <property type="nucleotide sequence ID" value="NZ_JAKIKS010000055.1"/>
</dbReference>
<dbReference type="PANTHER" id="PTHR43877">
    <property type="entry name" value="AMINOALKYLPHOSPHONATE N-ACETYLTRANSFERASE-RELATED-RELATED"/>
    <property type="match status" value="1"/>
</dbReference>
<dbReference type="EMBL" id="JAKIKS010000055">
    <property type="protein sequence ID" value="MCL1125623.1"/>
    <property type="molecule type" value="Genomic_DNA"/>
</dbReference>
<dbReference type="InterPro" id="IPR050832">
    <property type="entry name" value="Bact_Acetyltransf"/>
</dbReference>
<dbReference type="PANTHER" id="PTHR43877:SF2">
    <property type="entry name" value="AMINOALKYLPHOSPHONATE N-ACETYLTRANSFERASE-RELATED"/>
    <property type="match status" value="1"/>
</dbReference>